<keyword evidence="1" id="KW-0238">DNA-binding</keyword>
<gene>
    <name evidence="1" type="ORF">HNQ66_001763</name>
</gene>
<evidence type="ECO:0000313" key="2">
    <source>
        <dbReference type="Proteomes" id="UP000535406"/>
    </source>
</evidence>
<keyword evidence="2" id="KW-1185">Reference proteome</keyword>
<reference evidence="1 2" key="1">
    <citation type="submission" date="2020-08" db="EMBL/GenBank/DDBJ databases">
        <title>Genomic Encyclopedia of Type Strains, Phase IV (KMG-IV): sequencing the most valuable type-strain genomes for metagenomic binning, comparative biology and taxonomic classification.</title>
        <authorList>
            <person name="Goeker M."/>
        </authorList>
    </citation>
    <scope>NUCLEOTIDE SEQUENCE [LARGE SCALE GENOMIC DNA]</scope>
    <source>
        <strain evidence="1 2">DSM 21319</strain>
    </source>
</reference>
<dbReference type="EMBL" id="JACHIK010000004">
    <property type="protein sequence ID" value="MBB5042367.1"/>
    <property type="molecule type" value="Genomic_DNA"/>
</dbReference>
<dbReference type="AlphaFoldDB" id="A0A7W7YU98"/>
<dbReference type="GO" id="GO:0003677">
    <property type="term" value="F:DNA binding"/>
    <property type="evidence" value="ECO:0007669"/>
    <property type="project" value="UniProtKB-KW"/>
</dbReference>
<protein>
    <submittedName>
        <fullName evidence="1">DNA-binding response OmpR family regulator</fullName>
    </submittedName>
</protein>
<accession>A0A7W7YU98</accession>
<organism evidence="1 2">
    <name type="scientific">Shinella fusca</name>
    <dbReference type="NCBI Taxonomy" id="544480"/>
    <lineage>
        <taxon>Bacteria</taxon>
        <taxon>Pseudomonadati</taxon>
        <taxon>Pseudomonadota</taxon>
        <taxon>Alphaproteobacteria</taxon>
        <taxon>Hyphomicrobiales</taxon>
        <taxon>Rhizobiaceae</taxon>
        <taxon>Shinella</taxon>
    </lineage>
</organism>
<sequence length="50" mass="5569">MRILLIEDDTILGAAIRDHIAADNHSVDWMMDDRIAVLAPLKQAGRSNLI</sequence>
<proteinExistence type="predicted"/>
<evidence type="ECO:0000313" key="1">
    <source>
        <dbReference type="EMBL" id="MBB5042367.1"/>
    </source>
</evidence>
<dbReference type="Proteomes" id="UP000535406">
    <property type="component" value="Unassembled WGS sequence"/>
</dbReference>
<comment type="caution">
    <text evidence="1">The sequence shown here is derived from an EMBL/GenBank/DDBJ whole genome shotgun (WGS) entry which is preliminary data.</text>
</comment>
<name>A0A7W7YU98_9HYPH</name>